<dbReference type="InterPro" id="IPR029078">
    <property type="entry name" value="Imm44"/>
</dbReference>
<name>A0ABN8A4G5_9BACI</name>
<gene>
    <name evidence="1" type="ORF">BACCIP111899_03025</name>
</gene>
<reference evidence="1 2" key="1">
    <citation type="submission" date="2021-10" db="EMBL/GenBank/DDBJ databases">
        <authorList>
            <person name="Criscuolo A."/>
        </authorList>
    </citation>
    <scope>NUCLEOTIDE SEQUENCE [LARGE SCALE GENOMIC DNA]</scope>
    <source>
        <strain evidence="2">CIP 111899</strain>
    </source>
</reference>
<protein>
    <submittedName>
        <fullName evidence="1">Uncharacterized protein</fullName>
    </submittedName>
</protein>
<keyword evidence="2" id="KW-1185">Reference proteome</keyword>
<accession>A0ABN8A4G5</accession>
<evidence type="ECO:0000313" key="1">
    <source>
        <dbReference type="EMBL" id="CAG9613806.1"/>
    </source>
</evidence>
<proteinExistence type="predicted"/>
<evidence type="ECO:0000313" key="2">
    <source>
        <dbReference type="Proteomes" id="UP000789423"/>
    </source>
</evidence>
<dbReference type="EMBL" id="CAKJTI010000017">
    <property type="protein sequence ID" value="CAG9613806.1"/>
    <property type="molecule type" value="Genomic_DNA"/>
</dbReference>
<comment type="caution">
    <text evidence="1">The sequence shown here is derived from an EMBL/GenBank/DDBJ whole genome shotgun (WGS) entry which is preliminary data.</text>
</comment>
<dbReference type="Proteomes" id="UP000789423">
    <property type="component" value="Unassembled WGS sequence"/>
</dbReference>
<dbReference type="Pfam" id="PF15571">
    <property type="entry name" value="Imm44"/>
    <property type="match status" value="1"/>
</dbReference>
<organism evidence="1 2">
    <name type="scientific">Bacillus rhizoplanae</name>
    <dbReference type="NCBI Taxonomy" id="2880966"/>
    <lineage>
        <taxon>Bacteria</taxon>
        <taxon>Bacillati</taxon>
        <taxon>Bacillota</taxon>
        <taxon>Bacilli</taxon>
        <taxon>Bacillales</taxon>
        <taxon>Bacillaceae</taxon>
        <taxon>Bacillus</taxon>
    </lineage>
</organism>
<sequence length="58" mass="6547">MSGEIEGNINKEFSKLILEIGKELENLENDTYGSEVEEIGVIPIIVKIIPEYEESGFF</sequence>